<keyword evidence="18" id="KW-1185">Reference proteome</keyword>
<evidence type="ECO:0000313" key="17">
    <source>
        <dbReference type="EMBL" id="REB70732.1"/>
    </source>
</evidence>
<evidence type="ECO:0000256" key="11">
    <source>
        <dbReference type="ARBA" id="ARBA00033354"/>
    </source>
</evidence>
<accession>A0ABX9IBS0</accession>
<evidence type="ECO:0000256" key="4">
    <source>
        <dbReference type="ARBA" id="ARBA00020963"/>
    </source>
</evidence>
<comment type="catalytic activity">
    <reaction evidence="12 14">
        <text>2 cob(II)yrinate a,c diamide + reduced [electron-transfer flavoprotein] + 2 ATP = 2 adenosylcob(III)yrinate a,c-diamide + 2 triphosphate + oxidized [electron-transfer flavoprotein] + 3 H(+)</text>
        <dbReference type="Rhea" id="RHEA:11528"/>
        <dbReference type="Rhea" id="RHEA-COMP:10685"/>
        <dbReference type="Rhea" id="RHEA-COMP:10686"/>
        <dbReference type="ChEBI" id="CHEBI:15378"/>
        <dbReference type="ChEBI" id="CHEBI:18036"/>
        <dbReference type="ChEBI" id="CHEBI:30616"/>
        <dbReference type="ChEBI" id="CHEBI:57692"/>
        <dbReference type="ChEBI" id="CHEBI:58307"/>
        <dbReference type="ChEBI" id="CHEBI:58503"/>
        <dbReference type="ChEBI" id="CHEBI:58537"/>
        <dbReference type="EC" id="2.5.1.17"/>
    </reaction>
</comment>
<proteinExistence type="inferred from homology"/>
<dbReference type="PANTHER" id="PTHR12213:SF0">
    <property type="entry name" value="CORRINOID ADENOSYLTRANSFERASE MMAB"/>
    <property type="match status" value="1"/>
</dbReference>
<dbReference type="Gene3D" id="1.20.1200.10">
    <property type="entry name" value="Cobalamin adenosyltransferase-like"/>
    <property type="match status" value="1"/>
</dbReference>
<dbReference type="RefSeq" id="WP_115938225.1">
    <property type="nucleotide sequence ID" value="NZ_PCZS01000001.1"/>
</dbReference>
<comment type="similarity">
    <text evidence="2 14">Belongs to the Cob(I)alamin adenosyltransferase family.</text>
</comment>
<comment type="pathway">
    <text evidence="1 14">Cofactor biosynthesis; adenosylcobalamin biosynthesis; adenosylcobalamin from cob(II)yrinate a,c-diamide: step 2/7.</text>
</comment>
<dbReference type="InterPro" id="IPR029499">
    <property type="entry name" value="PduO-typ"/>
</dbReference>
<evidence type="ECO:0000256" key="9">
    <source>
        <dbReference type="ARBA" id="ARBA00031529"/>
    </source>
</evidence>
<dbReference type="EMBL" id="PCZS01000001">
    <property type="protein sequence ID" value="REB70732.1"/>
    <property type="molecule type" value="Genomic_DNA"/>
</dbReference>
<reference evidence="17 18" key="1">
    <citation type="submission" date="2017-09" db="EMBL/GenBank/DDBJ databases">
        <authorList>
            <person name="Bumgarner R.E."/>
        </authorList>
    </citation>
    <scope>NUCLEOTIDE SEQUENCE [LARGE SCALE GENOMIC DNA]</scope>
    <source>
        <strain evidence="17 18">T34998</strain>
    </source>
</reference>
<feature type="domain" description="Cobalamin adenosyltransferase-like" evidence="16">
    <location>
        <begin position="7"/>
        <end position="188"/>
    </location>
</feature>
<keyword evidence="8 14" id="KW-0067">ATP-binding</keyword>
<dbReference type="InterPro" id="IPR036451">
    <property type="entry name" value="CblAdoTrfase-like_sf"/>
</dbReference>
<keyword evidence="6 14" id="KW-0808">Transferase</keyword>
<dbReference type="Proteomes" id="UP000256324">
    <property type="component" value="Unassembled WGS sequence"/>
</dbReference>
<evidence type="ECO:0000256" key="12">
    <source>
        <dbReference type="ARBA" id="ARBA00048555"/>
    </source>
</evidence>
<evidence type="ECO:0000256" key="7">
    <source>
        <dbReference type="ARBA" id="ARBA00022741"/>
    </source>
</evidence>
<protein>
    <recommendedName>
        <fullName evidence="4 14">Corrinoid adenosyltransferase</fullName>
        <ecNumber evidence="3 14">2.5.1.17</ecNumber>
    </recommendedName>
    <alternativeName>
        <fullName evidence="9 14">Cob(II)alamin adenosyltransferase</fullName>
    </alternativeName>
    <alternativeName>
        <fullName evidence="11 14">Cob(II)yrinic acid a,c-diamide adenosyltransferase</fullName>
    </alternativeName>
    <alternativeName>
        <fullName evidence="10 14">Cobinamide/cobalamin adenosyltransferase</fullName>
    </alternativeName>
</protein>
<evidence type="ECO:0000256" key="3">
    <source>
        <dbReference type="ARBA" id="ARBA00012454"/>
    </source>
</evidence>
<gene>
    <name evidence="17" type="ORF">CP880_02965</name>
</gene>
<dbReference type="PANTHER" id="PTHR12213">
    <property type="entry name" value="CORRINOID ADENOSYLTRANSFERASE"/>
    <property type="match status" value="1"/>
</dbReference>
<evidence type="ECO:0000256" key="14">
    <source>
        <dbReference type="RuleBase" id="RU366026"/>
    </source>
</evidence>
<name>A0ABX9IBS0_9ACTN</name>
<evidence type="ECO:0000256" key="10">
    <source>
        <dbReference type="ARBA" id="ARBA00033334"/>
    </source>
</evidence>
<evidence type="ECO:0000256" key="15">
    <source>
        <dbReference type="SAM" id="MobiDB-lite"/>
    </source>
</evidence>
<evidence type="ECO:0000313" key="18">
    <source>
        <dbReference type="Proteomes" id="UP000256324"/>
    </source>
</evidence>
<evidence type="ECO:0000256" key="6">
    <source>
        <dbReference type="ARBA" id="ARBA00022679"/>
    </source>
</evidence>
<keyword evidence="7 14" id="KW-0547">Nucleotide-binding</keyword>
<keyword evidence="5 14" id="KW-0169">Cobalamin biosynthesis</keyword>
<evidence type="ECO:0000259" key="16">
    <source>
        <dbReference type="Pfam" id="PF01923"/>
    </source>
</evidence>
<dbReference type="NCBIfam" id="TIGR00636">
    <property type="entry name" value="PduO_Nterm"/>
    <property type="match status" value="1"/>
</dbReference>
<evidence type="ECO:0000256" key="5">
    <source>
        <dbReference type="ARBA" id="ARBA00022573"/>
    </source>
</evidence>
<sequence>MVILSKIYTRTGDHGSTRLVDNSVTAKSDLRVEAYGLVDQANANIGLAIALDSTTKVLSQEVREALGIIQNELFDVGADLANPLVANPEWEPLRTVQESVDRLERWCDEFGDQLPTLRSFILPGGNPVGAQLHVCRTAIRTAERAAWRAAEAYGTETSHDPTTPGGVNELAITYLNRLSDLLFILSRAANKAGEYSSDEVLWLPGGQRNPSNDSSSKKTPDKSSGAQ</sequence>
<dbReference type="Pfam" id="PF01923">
    <property type="entry name" value="Cob_adeno_trans"/>
    <property type="match status" value="1"/>
</dbReference>
<comment type="catalytic activity">
    <reaction evidence="13 14">
        <text>2 cob(II)alamin + reduced [electron-transfer flavoprotein] + 2 ATP = 2 adenosylcob(III)alamin + 2 triphosphate + oxidized [electron-transfer flavoprotein] + 3 H(+)</text>
        <dbReference type="Rhea" id="RHEA:28671"/>
        <dbReference type="Rhea" id="RHEA-COMP:10685"/>
        <dbReference type="Rhea" id="RHEA-COMP:10686"/>
        <dbReference type="ChEBI" id="CHEBI:15378"/>
        <dbReference type="ChEBI" id="CHEBI:16304"/>
        <dbReference type="ChEBI" id="CHEBI:18036"/>
        <dbReference type="ChEBI" id="CHEBI:18408"/>
        <dbReference type="ChEBI" id="CHEBI:30616"/>
        <dbReference type="ChEBI" id="CHEBI:57692"/>
        <dbReference type="ChEBI" id="CHEBI:58307"/>
        <dbReference type="EC" id="2.5.1.17"/>
    </reaction>
</comment>
<dbReference type="SUPFAM" id="SSF89028">
    <property type="entry name" value="Cobalamin adenosyltransferase-like"/>
    <property type="match status" value="1"/>
</dbReference>
<feature type="region of interest" description="Disordered" evidence="15">
    <location>
        <begin position="199"/>
        <end position="227"/>
    </location>
</feature>
<comment type="caution">
    <text evidence="17">The sequence shown here is derived from an EMBL/GenBank/DDBJ whole genome shotgun (WGS) entry which is preliminary data.</text>
</comment>
<dbReference type="InterPro" id="IPR016030">
    <property type="entry name" value="CblAdoTrfase-like"/>
</dbReference>
<evidence type="ECO:0000256" key="1">
    <source>
        <dbReference type="ARBA" id="ARBA00005121"/>
    </source>
</evidence>
<evidence type="ECO:0000256" key="13">
    <source>
        <dbReference type="ARBA" id="ARBA00048692"/>
    </source>
</evidence>
<evidence type="ECO:0000256" key="2">
    <source>
        <dbReference type="ARBA" id="ARBA00007487"/>
    </source>
</evidence>
<organism evidence="17 18">
    <name type="scientific">Cutibacterium namnetense</name>
    <dbReference type="NCBI Taxonomy" id="1574624"/>
    <lineage>
        <taxon>Bacteria</taxon>
        <taxon>Bacillati</taxon>
        <taxon>Actinomycetota</taxon>
        <taxon>Actinomycetes</taxon>
        <taxon>Propionibacteriales</taxon>
        <taxon>Propionibacteriaceae</taxon>
        <taxon>Cutibacterium</taxon>
    </lineage>
</organism>
<evidence type="ECO:0000256" key="8">
    <source>
        <dbReference type="ARBA" id="ARBA00022840"/>
    </source>
</evidence>
<dbReference type="EC" id="2.5.1.17" evidence="3 14"/>